<keyword evidence="10" id="KW-0626">Porin</keyword>
<evidence type="ECO:0000256" key="9">
    <source>
        <dbReference type="ARBA" id="ARBA00023065"/>
    </source>
</evidence>
<evidence type="ECO:0000256" key="11">
    <source>
        <dbReference type="ARBA" id="ARBA00023136"/>
    </source>
</evidence>
<evidence type="ECO:0000256" key="8">
    <source>
        <dbReference type="ARBA" id="ARBA00023047"/>
    </source>
</evidence>
<evidence type="ECO:0000256" key="1">
    <source>
        <dbReference type="ARBA" id="ARBA00004571"/>
    </source>
</evidence>
<keyword evidence="9" id="KW-0406">Ion transport</keyword>
<evidence type="ECO:0000256" key="5">
    <source>
        <dbReference type="ARBA" id="ARBA00022597"/>
    </source>
</evidence>
<comment type="subcellular location">
    <subcellularLocation>
        <location evidence="1">Cell outer membrane</location>
        <topology evidence="1">Multi-pass membrane protein</topology>
    </subcellularLocation>
</comment>
<keyword evidence="13" id="KW-0998">Cell outer membrane</keyword>
<evidence type="ECO:0000313" key="20">
    <source>
        <dbReference type="Proteomes" id="UP001485459"/>
    </source>
</evidence>
<dbReference type="RefSeq" id="WP_341833857.1">
    <property type="nucleotide sequence ID" value="NZ_CP149822.1"/>
</dbReference>
<keyword evidence="8" id="KW-0625">Polysaccharide transport</keyword>
<dbReference type="Pfam" id="PF22461">
    <property type="entry name" value="SLBB_2"/>
    <property type="match status" value="1"/>
</dbReference>
<name>A0ABZ2YG36_9BACT</name>
<dbReference type="Gene3D" id="3.10.560.10">
    <property type="entry name" value="Outer membrane lipoprotein wza domain like"/>
    <property type="match status" value="1"/>
</dbReference>
<dbReference type="PANTHER" id="PTHR33619:SF3">
    <property type="entry name" value="POLYSACCHARIDE EXPORT PROTEIN GFCE-RELATED"/>
    <property type="match status" value="1"/>
</dbReference>
<dbReference type="Proteomes" id="UP001485459">
    <property type="component" value="Chromosome"/>
</dbReference>
<evidence type="ECO:0000256" key="16">
    <source>
        <dbReference type="SAM" id="SignalP"/>
    </source>
</evidence>
<dbReference type="EMBL" id="CP149822">
    <property type="protein sequence ID" value="WZN38844.1"/>
    <property type="molecule type" value="Genomic_DNA"/>
</dbReference>
<evidence type="ECO:0000256" key="14">
    <source>
        <dbReference type="ARBA" id="ARBA00023288"/>
    </source>
</evidence>
<reference evidence="20" key="1">
    <citation type="submission" date="2024-03" db="EMBL/GenBank/DDBJ databases">
        <title>Chitinophaga horti sp. nov., isolated from garden soil.</title>
        <authorList>
            <person name="Lee D.S."/>
            <person name="Han D.M."/>
            <person name="Baek J.H."/>
            <person name="Choi D.G."/>
            <person name="Jeon J.H."/>
            <person name="Jeon C.O."/>
        </authorList>
    </citation>
    <scope>NUCLEOTIDE SEQUENCE [LARGE SCALE GENOMIC DNA]</scope>
    <source>
        <strain evidence="20">GPA1</strain>
    </source>
</reference>
<feature type="chain" id="PRO_5046449733" evidence="16">
    <location>
        <begin position="25"/>
        <end position="267"/>
    </location>
</feature>
<evidence type="ECO:0000256" key="4">
    <source>
        <dbReference type="ARBA" id="ARBA00022452"/>
    </source>
</evidence>
<evidence type="ECO:0000256" key="7">
    <source>
        <dbReference type="ARBA" id="ARBA00022729"/>
    </source>
</evidence>
<evidence type="ECO:0000256" key="6">
    <source>
        <dbReference type="ARBA" id="ARBA00022692"/>
    </source>
</evidence>
<keyword evidence="4" id="KW-1134">Transmembrane beta strand</keyword>
<evidence type="ECO:0000256" key="10">
    <source>
        <dbReference type="ARBA" id="ARBA00023114"/>
    </source>
</evidence>
<keyword evidence="20" id="KW-1185">Reference proteome</keyword>
<dbReference type="InterPro" id="IPR049712">
    <property type="entry name" value="Poly_export"/>
</dbReference>
<evidence type="ECO:0000256" key="3">
    <source>
        <dbReference type="ARBA" id="ARBA00022448"/>
    </source>
</evidence>
<feature type="transmembrane region" description="Helical" evidence="15">
    <location>
        <begin position="246"/>
        <end position="266"/>
    </location>
</feature>
<comment type="similarity">
    <text evidence="2">Belongs to the BexD/CtrA/VexA family.</text>
</comment>
<keyword evidence="12" id="KW-0564">Palmitate</keyword>
<organism evidence="19 20">
    <name type="scientific">Chitinophaga pollutisoli</name>
    <dbReference type="NCBI Taxonomy" id="3133966"/>
    <lineage>
        <taxon>Bacteria</taxon>
        <taxon>Pseudomonadati</taxon>
        <taxon>Bacteroidota</taxon>
        <taxon>Chitinophagia</taxon>
        <taxon>Chitinophagales</taxon>
        <taxon>Chitinophagaceae</taxon>
        <taxon>Chitinophaga</taxon>
    </lineage>
</organism>
<feature type="signal peptide" evidence="16">
    <location>
        <begin position="1"/>
        <end position="24"/>
    </location>
</feature>
<keyword evidence="3" id="KW-0813">Transport</keyword>
<feature type="domain" description="Polysaccharide export protein N-terminal" evidence="17">
    <location>
        <begin position="54"/>
        <end position="147"/>
    </location>
</feature>
<feature type="domain" description="SLBB" evidence="18">
    <location>
        <begin position="151"/>
        <end position="230"/>
    </location>
</feature>
<dbReference type="PROSITE" id="PS51257">
    <property type="entry name" value="PROKAR_LIPOPROTEIN"/>
    <property type="match status" value="1"/>
</dbReference>
<evidence type="ECO:0000256" key="15">
    <source>
        <dbReference type="SAM" id="Phobius"/>
    </source>
</evidence>
<accession>A0ABZ2YG36</accession>
<evidence type="ECO:0000259" key="18">
    <source>
        <dbReference type="Pfam" id="PF22461"/>
    </source>
</evidence>
<dbReference type="Gene3D" id="3.30.1950.10">
    <property type="entry name" value="wza like domain"/>
    <property type="match status" value="1"/>
</dbReference>
<evidence type="ECO:0000256" key="2">
    <source>
        <dbReference type="ARBA" id="ARBA00009450"/>
    </source>
</evidence>
<sequence>MTQELKNRNALLNTLLVAACALFASCVSTKNATYFNNVNNDTAVQRIAGTFEPAIQQNDILQITVSSLNPQEAMLYNVPNSASSGATAVSGAAPGAGFLVDAAGNIQYPVFGSIRAAGLSTQSLADTIRRRFVDRQLLVDPVVNVRFLNFRVTLLGEVSKPAVITVTSEKISIMEALGMAGDITVYGKRDNVMLIRDKEGARTVKRLNLNDASILSSPYYYLQPNDIVYVEPTKSKVAQADRSRQILPVVLSGLSLLVIILDRLVIK</sequence>
<keyword evidence="11 15" id="KW-0472">Membrane</keyword>
<keyword evidence="5" id="KW-0762">Sugar transport</keyword>
<keyword evidence="6 15" id="KW-0812">Transmembrane</keyword>
<dbReference type="InterPro" id="IPR054765">
    <property type="entry name" value="SLBB_dom"/>
</dbReference>
<evidence type="ECO:0000256" key="13">
    <source>
        <dbReference type="ARBA" id="ARBA00023237"/>
    </source>
</evidence>
<protein>
    <submittedName>
        <fullName evidence="19">Polysaccharide biosynthesis/export family protein</fullName>
    </submittedName>
</protein>
<keyword evidence="15" id="KW-1133">Transmembrane helix</keyword>
<evidence type="ECO:0000259" key="17">
    <source>
        <dbReference type="Pfam" id="PF02563"/>
    </source>
</evidence>
<dbReference type="PANTHER" id="PTHR33619">
    <property type="entry name" value="POLYSACCHARIDE EXPORT PROTEIN GFCE-RELATED"/>
    <property type="match status" value="1"/>
</dbReference>
<evidence type="ECO:0000256" key="12">
    <source>
        <dbReference type="ARBA" id="ARBA00023139"/>
    </source>
</evidence>
<keyword evidence="14" id="KW-0449">Lipoprotein</keyword>
<gene>
    <name evidence="19" type="ORF">WJU16_12605</name>
</gene>
<proteinExistence type="inferred from homology"/>
<dbReference type="Pfam" id="PF02563">
    <property type="entry name" value="Poly_export"/>
    <property type="match status" value="1"/>
</dbReference>
<evidence type="ECO:0000313" key="19">
    <source>
        <dbReference type="EMBL" id="WZN38844.1"/>
    </source>
</evidence>
<dbReference type="InterPro" id="IPR003715">
    <property type="entry name" value="Poly_export_N"/>
</dbReference>
<keyword evidence="7 16" id="KW-0732">Signal</keyword>